<dbReference type="GO" id="GO:0008168">
    <property type="term" value="F:methyltransferase activity"/>
    <property type="evidence" value="ECO:0007669"/>
    <property type="project" value="UniProtKB-KW"/>
</dbReference>
<keyword evidence="3" id="KW-1185">Reference proteome</keyword>
<dbReference type="OrthoDB" id="9800454at2"/>
<keyword evidence="2" id="KW-0808">Transferase</keyword>
<dbReference type="EMBL" id="JACU01000004">
    <property type="protein sequence ID" value="KMS56115.1"/>
    <property type="molecule type" value="Genomic_DNA"/>
</dbReference>
<evidence type="ECO:0000313" key="2">
    <source>
        <dbReference type="EMBL" id="KMS56115.1"/>
    </source>
</evidence>
<dbReference type="AlphaFoldDB" id="A0A0J8ANN7"/>
<dbReference type="InterPro" id="IPR041698">
    <property type="entry name" value="Methyltransf_25"/>
</dbReference>
<dbReference type="InterPro" id="IPR029063">
    <property type="entry name" value="SAM-dependent_MTases_sf"/>
</dbReference>
<dbReference type="RefSeq" id="WP_082699662.1">
    <property type="nucleotide sequence ID" value="NZ_KQ130453.1"/>
</dbReference>
<evidence type="ECO:0000259" key="1">
    <source>
        <dbReference type="Pfam" id="PF13649"/>
    </source>
</evidence>
<dbReference type="GO" id="GO:0032259">
    <property type="term" value="P:methylation"/>
    <property type="evidence" value="ECO:0007669"/>
    <property type="project" value="UniProtKB-KW"/>
</dbReference>
<accession>A0A0J8ANN7</accession>
<dbReference type="PATRIC" id="fig|1114963.3.peg.1633"/>
<dbReference type="CDD" id="cd02440">
    <property type="entry name" value="AdoMet_MTases"/>
    <property type="match status" value="1"/>
</dbReference>
<proteinExistence type="predicted"/>
<organism evidence="2 3">
    <name type="scientific">Novosphingobium barchaimii LL02</name>
    <dbReference type="NCBI Taxonomy" id="1114963"/>
    <lineage>
        <taxon>Bacteria</taxon>
        <taxon>Pseudomonadati</taxon>
        <taxon>Pseudomonadota</taxon>
        <taxon>Alphaproteobacteria</taxon>
        <taxon>Sphingomonadales</taxon>
        <taxon>Sphingomonadaceae</taxon>
        <taxon>Novosphingobium</taxon>
    </lineage>
</organism>
<feature type="domain" description="Methyltransferase" evidence="1">
    <location>
        <begin position="48"/>
        <end position="140"/>
    </location>
</feature>
<name>A0A0J8ANN7_9SPHN</name>
<dbReference type="Proteomes" id="UP000052268">
    <property type="component" value="Unassembled WGS sequence"/>
</dbReference>
<dbReference type="Pfam" id="PF13649">
    <property type="entry name" value="Methyltransf_25"/>
    <property type="match status" value="1"/>
</dbReference>
<dbReference type="Gene3D" id="3.40.50.150">
    <property type="entry name" value="Vaccinia Virus protein VP39"/>
    <property type="match status" value="1"/>
</dbReference>
<protein>
    <submittedName>
        <fullName evidence="2">Type 12 methyltransferase</fullName>
    </submittedName>
</protein>
<reference evidence="2 3" key="1">
    <citation type="journal article" date="2015" name="G3 (Bethesda)">
        <title>Insights into Ongoing Evolution of the Hexachlorocyclohexane Catabolic Pathway from Comparative Genomics of Ten Sphingomonadaceae Strains.</title>
        <authorList>
            <person name="Pearce S.L."/>
            <person name="Oakeshott J.G."/>
            <person name="Pandey G."/>
        </authorList>
    </citation>
    <scope>NUCLEOTIDE SEQUENCE [LARGE SCALE GENOMIC DNA]</scope>
    <source>
        <strain evidence="2 3">LL02</strain>
    </source>
</reference>
<keyword evidence="2" id="KW-0489">Methyltransferase</keyword>
<gene>
    <name evidence="2" type="ORF">V474_14105</name>
</gene>
<evidence type="ECO:0000313" key="3">
    <source>
        <dbReference type="Proteomes" id="UP000052268"/>
    </source>
</evidence>
<dbReference type="SUPFAM" id="SSF53335">
    <property type="entry name" value="S-adenosyl-L-methionine-dependent methyltransferases"/>
    <property type="match status" value="1"/>
</dbReference>
<comment type="caution">
    <text evidence="2">The sequence shown here is derived from an EMBL/GenBank/DDBJ whole genome shotgun (WGS) entry which is preliminary data.</text>
</comment>
<sequence>MDAANLDVAVYGQVLHDLARVNRWTFTARPVLAFLARAVGDAGGFSMLDVGFGHGDTLRAVARWATRRGIAARLAGVDLNPASEDLARGATPEGMDISYATGDYADQDGPFDFIVSSQVAHHMSDAQLDRFVQHMEHTARRGWMIGDLHRHRFAYHGFPLLARAMGVHRIVREDGQLSIARSLRPGEWPDALARAGLAQGTACVERRFPFRISVERTYGR</sequence>